<dbReference type="Gene3D" id="3.40.50.1820">
    <property type="entry name" value="alpha/beta hydrolase"/>
    <property type="match status" value="1"/>
</dbReference>
<dbReference type="Proteomes" id="UP001302949">
    <property type="component" value="Unassembled WGS sequence"/>
</dbReference>
<name>A0ABU5QEZ5_9BACT</name>
<protein>
    <submittedName>
        <fullName evidence="2">AMP-binding protein</fullName>
    </submittedName>
</protein>
<gene>
    <name evidence="2" type="ORF">VB248_18740</name>
</gene>
<dbReference type="Gene3D" id="3.40.50.12780">
    <property type="entry name" value="N-terminal domain of ligase-like"/>
    <property type="match status" value="1"/>
</dbReference>
<dbReference type="PANTHER" id="PTHR45527:SF1">
    <property type="entry name" value="FATTY ACID SYNTHASE"/>
    <property type="match status" value="1"/>
</dbReference>
<keyword evidence="3" id="KW-1185">Reference proteome</keyword>
<feature type="domain" description="AMP-dependent synthetase/ligase" evidence="1">
    <location>
        <begin position="21"/>
        <end position="369"/>
    </location>
</feature>
<comment type="caution">
    <text evidence="2">The sequence shown here is derived from an EMBL/GenBank/DDBJ whole genome shotgun (WGS) entry which is preliminary data.</text>
</comment>
<dbReference type="Gene3D" id="3.30.300.30">
    <property type="match status" value="1"/>
</dbReference>
<dbReference type="Pfam" id="PF00501">
    <property type="entry name" value="AMP-binding"/>
    <property type="match status" value="1"/>
</dbReference>
<dbReference type="InterPro" id="IPR029058">
    <property type="entry name" value="AB_hydrolase_fold"/>
</dbReference>
<organism evidence="2 3">
    <name type="scientific">Arcicella rigui</name>
    <dbReference type="NCBI Taxonomy" id="797020"/>
    <lineage>
        <taxon>Bacteria</taxon>
        <taxon>Pseudomonadati</taxon>
        <taxon>Bacteroidota</taxon>
        <taxon>Cytophagia</taxon>
        <taxon>Cytophagales</taxon>
        <taxon>Flectobacillaceae</taxon>
        <taxon>Arcicella</taxon>
    </lineage>
</organism>
<sequence length="846" mass="97560">MSEIFKHLPISWINTSVIEHFEEIAMKFPQKIALNDRENRLTYHEVLTFTNSLAEKIRLSGESNEPVIILLEHDAFFICAMLACLAVGRGYIPLDAGYANQRNQQIIAHSQAKVIISQASLAKAYNLDTSFQLIEFSNDFRVSFKECYKHNNPESLAYIIYTSGSTGVPKGVFQNEQNLLHDVMQYINIAEITSDDKMSLFYSPSVNGSIRDIYGALLTGATLFINNLQKHGVTSIPDFIKENELTIYHSIPSIFRTSLVYKSTEPLNSVRLIYLAGDKIFKQDVDIYKKLFSNFCKLYIGIGSTENATIYRQWFIDKNTQVSSGVVPVGYKVEDRLMTLVDSDGKEVQQTGFLGEIHVRSKYCALGYWLDDKLTMEYFIIHDDGSRTVKTGDWGLINADGLLEFKGRRDGQVKINGFRVEIGEIEANIRAMEGVTDVAVLVRNQNESNKIVAYIILKGHTSLEEIKLKLEQKLSAHLFPSVYYVAESIPHLNNFKIDYQSLQVLDKQNIAQENRIRNHKEIPTNERLLYIKERLLNLWCKYASYESFKNDLTWKMGGGSSLEAINFIVSLEQEFGVDFPNAWIHEDMKPNAIETQIKQLLGKENLFVNEAVDEPIHVYAFPPLKGMIPETREFIRLLSKNVPLTLIDYPRFEEWKKEDICLEKIANSIDKRIFKKGKNKIFIGHCSGDHVAFYILNQLDKVYPNSLHFFIMDSWNININMRIIRYIERVKTIGLLKALQRTFKYRTSKTNLFIKSTNHRDFAQEKVLSEHFPFKTMKIKAHLLISAENAHSKDMGWRYFLPKLTSESFTFNHLEMYKEGKNQQIVLDRVLKFIEEVKDSPNIITK</sequence>
<accession>A0ABU5QEZ5</accession>
<dbReference type="InterPro" id="IPR000873">
    <property type="entry name" value="AMP-dep_synth/lig_dom"/>
</dbReference>
<dbReference type="SUPFAM" id="SSF56801">
    <property type="entry name" value="Acetyl-CoA synthetase-like"/>
    <property type="match status" value="1"/>
</dbReference>
<dbReference type="EMBL" id="JAYFUM010000024">
    <property type="protein sequence ID" value="MEA5141197.1"/>
    <property type="molecule type" value="Genomic_DNA"/>
</dbReference>
<dbReference type="InterPro" id="IPR042099">
    <property type="entry name" value="ANL_N_sf"/>
</dbReference>
<dbReference type="RefSeq" id="WP_323298354.1">
    <property type="nucleotide sequence ID" value="NZ_JAYFUM010000024.1"/>
</dbReference>
<evidence type="ECO:0000259" key="1">
    <source>
        <dbReference type="Pfam" id="PF00501"/>
    </source>
</evidence>
<dbReference type="SUPFAM" id="SSF47336">
    <property type="entry name" value="ACP-like"/>
    <property type="match status" value="1"/>
</dbReference>
<evidence type="ECO:0000313" key="3">
    <source>
        <dbReference type="Proteomes" id="UP001302949"/>
    </source>
</evidence>
<proteinExistence type="predicted"/>
<dbReference type="InterPro" id="IPR045851">
    <property type="entry name" value="AMP-bd_C_sf"/>
</dbReference>
<evidence type="ECO:0000313" key="2">
    <source>
        <dbReference type="EMBL" id="MEA5141197.1"/>
    </source>
</evidence>
<dbReference type="PANTHER" id="PTHR45527">
    <property type="entry name" value="NONRIBOSOMAL PEPTIDE SYNTHETASE"/>
    <property type="match status" value="1"/>
</dbReference>
<dbReference type="InterPro" id="IPR036736">
    <property type="entry name" value="ACP-like_sf"/>
</dbReference>
<dbReference type="PROSITE" id="PS00455">
    <property type="entry name" value="AMP_BINDING"/>
    <property type="match status" value="1"/>
</dbReference>
<dbReference type="InterPro" id="IPR020845">
    <property type="entry name" value="AMP-binding_CS"/>
</dbReference>
<reference evidence="2 3" key="1">
    <citation type="submission" date="2023-12" db="EMBL/GenBank/DDBJ databases">
        <title>Novel species of the genus Arcicella isolated from rivers.</title>
        <authorList>
            <person name="Lu H."/>
        </authorList>
    </citation>
    <scope>NUCLEOTIDE SEQUENCE [LARGE SCALE GENOMIC DNA]</scope>
    <source>
        <strain evidence="2 3">KCTC 23307</strain>
    </source>
</reference>